<name>A0ABD5CF83_9BURK</name>
<dbReference type="EMBL" id="JAVIZN010000002">
    <property type="protein sequence ID" value="MDR6203959.1"/>
    <property type="molecule type" value="Genomic_DNA"/>
</dbReference>
<dbReference type="SUPFAM" id="SSF52283">
    <property type="entry name" value="Formate/glycerate dehydrogenase catalytic domain-like"/>
    <property type="match status" value="1"/>
</dbReference>
<protein>
    <submittedName>
        <fullName evidence="2">Alanine dehydrogenase</fullName>
    </submittedName>
</protein>
<evidence type="ECO:0000259" key="1">
    <source>
        <dbReference type="SMART" id="SM01003"/>
    </source>
</evidence>
<dbReference type="Pfam" id="PF05222">
    <property type="entry name" value="AlaDh_PNT_N"/>
    <property type="match status" value="1"/>
</dbReference>
<comment type="caution">
    <text evidence="2">The sequence shown here is derived from an EMBL/GenBank/DDBJ whole genome shotgun (WGS) entry which is preliminary data.</text>
</comment>
<dbReference type="PANTHER" id="PTHR42795">
    <property type="entry name" value="ALANINE DEHYDROGENASE"/>
    <property type="match status" value="1"/>
</dbReference>
<reference evidence="2 3" key="1">
    <citation type="submission" date="2023-08" db="EMBL/GenBank/DDBJ databases">
        <title>Genome sequencing of plant associated microbes to promote plant fitness in Sorghum bicolor and Oryza sativa.</title>
        <authorList>
            <person name="Coleman-Derr D."/>
        </authorList>
    </citation>
    <scope>NUCLEOTIDE SEQUENCE [LARGE SCALE GENOMIC DNA]</scope>
    <source>
        <strain evidence="2 3">SLBN-33</strain>
    </source>
</reference>
<evidence type="ECO:0000313" key="3">
    <source>
        <dbReference type="Proteomes" id="UP001245184"/>
    </source>
</evidence>
<dbReference type="RefSeq" id="WP_374709705.1">
    <property type="nucleotide sequence ID" value="NZ_JAVIZN010000002.1"/>
</dbReference>
<dbReference type="InterPro" id="IPR007886">
    <property type="entry name" value="AlaDH/PNT_N"/>
</dbReference>
<accession>A0ABD5CF83</accession>
<sequence>MGTILVQSRAGAEIGLADEAYVAAGAALGEKVGEIHSRADMIIKVNEPQAAERAMLRPGQILDVAVATSGTMVTGANARASTFPIRWIRTQVTLCA</sequence>
<dbReference type="Gene3D" id="3.40.50.720">
    <property type="entry name" value="NAD(P)-binding Rossmann-like Domain"/>
    <property type="match status" value="1"/>
</dbReference>
<organism evidence="2 3">
    <name type="scientific">Paraburkholderia graminis</name>
    <dbReference type="NCBI Taxonomy" id="60548"/>
    <lineage>
        <taxon>Bacteria</taxon>
        <taxon>Pseudomonadati</taxon>
        <taxon>Pseudomonadota</taxon>
        <taxon>Betaproteobacteria</taxon>
        <taxon>Burkholderiales</taxon>
        <taxon>Burkholderiaceae</taxon>
        <taxon>Paraburkholderia</taxon>
    </lineage>
</organism>
<dbReference type="SMART" id="SM01003">
    <property type="entry name" value="AlaDh_PNT_N"/>
    <property type="match status" value="1"/>
</dbReference>
<dbReference type="PANTHER" id="PTHR42795:SF1">
    <property type="entry name" value="ALANINE DEHYDROGENASE"/>
    <property type="match status" value="1"/>
</dbReference>
<proteinExistence type="predicted"/>
<gene>
    <name evidence="2" type="ORF">QF025_002679</name>
</gene>
<dbReference type="Proteomes" id="UP001245184">
    <property type="component" value="Unassembled WGS sequence"/>
</dbReference>
<feature type="domain" description="Alanine dehydrogenase/pyridine nucleotide transhydrogenase N-terminal" evidence="1">
    <location>
        <begin position="2"/>
        <end position="81"/>
    </location>
</feature>
<evidence type="ECO:0000313" key="2">
    <source>
        <dbReference type="EMBL" id="MDR6203959.1"/>
    </source>
</evidence>
<dbReference type="AlphaFoldDB" id="A0ABD5CF83"/>